<name>A0A0D2KEM6_9EURO</name>
<keyword evidence="4 6" id="KW-0472">Membrane</keyword>
<evidence type="ECO:0000256" key="1">
    <source>
        <dbReference type="ARBA" id="ARBA00004167"/>
    </source>
</evidence>
<evidence type="ECO:0000313" key="7">
    <source>
        <dbReference type="EMBL" id="KIX95153.1"/>
    </source>
</evidence>
<feature type="compositionally biased region" description="Low complexity" evidence="5">
    <location>
        <begin position="262"/>
        <end position="274"/>
    </location>
</feature>
<feature type="compositionally biased region" description="Polar residues" evidence="5">
    <location>
        <begin position="676"/>
        <end position="686"/>
    </location>
</feature>
<dbReference type="InterPro" id="IPR051694">
    <property type="entry name" value="Immunoregulatory_rcpt-like"/>
</dbReference>
<accession>A0A0D2KEM6</accession>
<proteinExistence type="predicted"/>
<dbReference type="GO" id="GO:0071944">
    <property type="term" value="C:cell periphery"/>
    <property type="evidence" value="ECO:0007669"/>
    <property type="project" value="UniProtKB-ARBA"/>
</dbReference>
<feature type="region of interest" description="Disordered" evidence="5">
    <location>
        <begin position="422"/>
        <end position="443"/>
    </location>
</feature>
<feature type="compositionally biased region" description="Polar residues" evidence="5">
    <location>
        <begin position="754"/>
        <end position="776"/>
    </location>
</feature>
<evidence type="ECO:0008006" key="9">
    <source>
        <dbReference type="Google" id="ProtNLM"/>
    </source>
</evidence>
<evidence type="ECO:0000256" key="3">
    <source>
        <dbReference type="ARBA" id="ARBA00022989"/>
    </source>
</evidence>
<feature type="region of interest" description="Disordered" evidence="5">
    <location>
        <begin position="255"/>
        <end position="278"/>
    </location>
</feature>
<evidence type="ECO:0000256" key="5">
    <source>
        <dbReference type="SAM" id="MobiDB-lite"/>
    </source>
</evidence>
<feature type="transmembrane region" description="Helical" evidence="6">
    <location>
        <begin position="391"/>
        <end position="413"/>
    </location>
</feature>
<dbReference type="STRING" id="1442371.A0A0D2KEM6"/>
<protein>
    <recommendedName>
        <fullName evidence="9">Pre-mRNA splicing factor CLF1</fullName>
    </recommendedName>
</protein>
<keyword evidence="3 6" id="KW-1133">Transmembrane helix</keyword>
<dbReference type="VEuPathDB" id="FungiDB:Z520_09069"/>
<dbReference type="GO" id="GO:0016020">
    <property type="term" value="C:membrane"/>
    <property type="evidence" value="ECO:0007669"/>
    <property type="project" value="UniProtKB-SubCell"/>
</dbReference>
<gene>
    <name evidence="7" type="ORF">Z520_09069</name>
</gene>
<organism evidence="7 8">
    <name type="scientific">Fonsecaea multimorphosa CBS 102226</name>
    <dbReference type="NCBI Taxonomy" id="1442371"/>
    <lineage>
        <taxon>Eukaryota</taxon>
        <taxon>Fungi</taxon>
        <taxon>Dikarya</taxon>
        <taxon>Ascomycota</taxon>
        <taxon>Pezizomycotina</taxon>
        <taxon>Eurotiomycetes</taxon>
        <taxon>Chaetothyriomycetidae</taxon>
        <taxon>Chaetothyriales</taxon>
        <taxon>Herpotrichiellaceae</taxon>
        <taxon>Fonsecaea</taxon>
    </lineage>
</organism>
<feature type="compositionally biased region" description="Low complexity" evidence="5">
    <location>
        <begin position="741"/>
        <end position="753"/>
    </location>
</feature>
<dbReference type="RefSeq" id="XP_016629276.1">
    <property type="nucleotide sequence ID" value="XM_016779565.1"/>
</dbReference>
<feature type="compositionally biased region" description="Polar residues" evidence="5">
    <location>
        <begin position="658"/>
        <end position="668"/>
    </location>
</feature>
<feature type="compositionally biased region" description="Low complexity" evidence="5">
    <location>
        <begin position="347"/>
        <end position="383"/>
    </location>
</feature>
<dbReference type="InterPro" id="IPR015915">
    <property type="entry name" value="Kelch-typ_b-propeller"/>
</dbReference>
<dbReference type="SUPFAM" id="SSF117281">
    <property type="entry name" value="Kelch motif"/>
    <property type="match status" value="1"/>
</dbReference>
<dbReference type="OrthoDB" id="5352000at2759"/>
<dbReference type="PANTHER" id="PTHR15549">
    <property type="entry name" value="PAIRED IMMUNOGLOBULIN-LIKE TYPE 2 RECEPTOR"/>
    <property type="match status" value="1"/>
</dbReference>
<feature type="region of interest" description="Disordered" evidence="5">
    <location>
        <begin position="719"/>
        <end position="867"/>
    </location>
</feature>
<keyword evidence="2 6" id="KW-0812">Transmembrane</keyword>
<feature type="region of interest" description="Disordered" evidence="5">
    <location>
        <begin position="343"/>
        <end position="384"/>
    </location>
</feature>
<dbReference type="Gene3D" id="2.120.10.80">
    <property type="entry name" value="Kelch-type beta propeller"/>
    <property type="match status" value="1"/>
</dbReference>
<evidence type="ECO:0000256" key="2">
    <source>
        <dbReference type="ARBA" id="ARBA00022692"/>
    </source>
</evidence>
<reference evidence="7 8" key="1">
    <citation type="submission" date="2015-01" db="EMBL/GenBank/DDBJ databases">
        <title>The Genome Sequence of Fonsecaea multimorphosa CBS 102226.</title>
        <authorList>
            <consortium name="The Broad Institute Genomics Platform"/>
            <person name="Cuomo C."/>
            <person name="de Hoog S."/>
            <person name="Gorbushina A."/>
            <person name="Stielow B."/>
            <person name="Teixiera M."/>
            <person name="Abouelleil A."/>
            <person name="Chapman S.B."/>
            <person name="Priest M."/>
            <person name="Young S.K."/>
            <person name="Wortman J."/>
            <person name="Nusbaum C."/>
            <person name="Birren B."/>
        </authorList>
    </citation>
    <scope>NUCLEOTIDE SEQUENCE [LARGE SCALE GENOMIC DNA]</scope>
    <source>
        <strain evidence="7 8">CBS 102226</strain>
    </source>
</reference>
<dbReference type="GeneID" id="27714815"/>
<sequence length="867" mass="91844">MSVPKPSIAIKNHCSVIHDGVIYVYSPDAFQTLALTEGAQWKEEANGVSVTGAVCVKGGVDGDNSKSALYVVGGATNASTTDYTGLQRYSFEDKSWQTVVPMVNVTQNRLNHGAAYLNASSTLVVYGGSQNDDVGPSSETFTIELFPPYSVLAYSSSAPPTVSPFMLPWSQDHTLMVGGSSTNDKLFTFGSSDGWQDLGLTLPAPLPDHSIAQSALFGLADDSMVLQTFDLGQMPPTVTTNVLLNSGGAPAAFGETVGGSNTTQTPSPSATTPSKAKRQVSLDTFPAYNDTLAPTASRTGFDLAQGDNGLVALVGGNDDNPVLFFNQSENGWLPASQFFGKQQQPLATSSSRTPTSSPTSSSIPTFASAPTGSSTPAPAASSGNKSQGLTVLGAVLGAICGVLAILVILLLWLRSIRRRRRAESEKRNEYRDDKKRSGEYNYEERGLRPLAGLGQPMGRSPIASAVIPDADSTSVYGDLKPEPGMLIRRVSSDHNATGYRGSGIGFGQALFKREKEREKEKEKDNKIGLTISKPMMPILNDYQARPSIELGKATPPGAPVVAAAAAAAATDPDSERKHVSQRKTDEGWGKYFAGETLSGNRTTFMSRSSGARSGFWPGSGVLENSSRSPKFILRDSVGNPLEAHNVAAGSPNLEHGPSNPQSRGLQSVQGISGQISHAGSVRTANSTDDDEDDDYEDEQVFEGAFSSGIPASVHDIPWTPVGNTWSGPPQRPLRPPSSYIAAQQAQQAQAQAQRSPPTISSNETSDTSGTLGSSIPSFPMPNSVRSAQPGGSEGAVNGNDNSTTIHQQVTTRPPGREQPAPARGESHDYFSYAPAHKHKRSNSRQQPDNHLNVNTDMSWLNLGTPTR</sequence>
<dbReference type="AlphaFoldDB" id="A0A0D2KEM6"/>
<feature type="region of interest" description="Disordered" evidence="5">
    <location>
        <begin position="642"/>
        <end position="668"/>
    </location>
</feature>
<dbReference type="EMBL" id="KN848083">
    <property type="protein sequence ID" value="KIX95153.1"/>
    <property type="molecule type" value="Genomic_DNA"/>
</dbReference>
<feature type="region of interest" description="Disordered" evidence="5">
    <location>
        <begin position="676"/>
        <end position="695"/>
    </location>
</feature>
<evidence type="ECO:0000256" key="4">
    <source>
        <dbReference type="ARBA" id="ARBA00023136"/>
    </source>
</evidence>
<dbReference type="Proteomes" id="UP000053411">
    <property type="component" value="Unassembled WGS sequence"/>
</dbReference>
<evidence type="ECO:0000256" key="6">
    <source>
        <dbReference type="SAM" id="Phobius"/>
    </source>
</evidence>
<comment type="subcellular location">
    <subcellularLocation>
        <location evidence="1">Membrane</location>
        <topology evidence="1">Single-pass membrane protein</topology>
    </subcellularLocation>
</comment>
<keyword evidence="8" id="KW-1185">Reference proteome</keyword>
<evidence type="ECO:0000313" key="8">
    <source>
        <dbReference type="Proteomes" id="UP000053411"/>
    </source>
</evidence>
<feature type="compositionally biased region" description="Polar residues" evidence="5">
    <location>
        <begin position="798"/>
        <end position="811"/>
    </location>
</feature>
<feature type="compositionally biased region" description="Polar residues" evidence="5">
    <location>
        <begin position="843"/>
        <end position="867"/>
    </location>
</feature>